<evidence type="ECO:0000313" key="2">
    <source>
        <dbReference type="Proteomes" id="UP000824120"/>
    </source>
</evidence>
<dbReference type="AlphaFoldDB" id="A0A9J5Z772"/>
<organism evidence="1 2">
    <name type="scientific">Solanum commersonii</name>
    <name type="common">Commerson's wild potato</name>
    <name type="synonym">Commerson's nightshade</name>
    <dbReference type="NCBI Taxonomy" id="4109"/>
    <lineage>
        <taxon>Eukaryota</taxon>
        <taxon>Viridiplantae</taxon>
        <taxon>Streptophyta</taxon>
        <taxon>Embryophyta</taxon>
        <taxon>Tracheophyta</taxon>
        <taxon>Spermatophyta</taxon>
        <taxon>Magnoliopsida</taxon>
        <taxon>eudicotyledons</taxon>
        <taxon>Gunneridae</taxon>
        <taxon>Pentapetalae</taxon>
        <taxon>asterids</taxon>
        <taxon>lamiids</taxon>
        <taxon>Solanales</taxon>
        <taxon>Solanaceae</taxon>
        <taxon>Solanoideae</taxon>
        <taxon>Solaneae</taxon>
        <taxon>Solanum</taxon>
    </lineage>
</organism>
<keyword evidence="2" id="KW-1185">Reference proteome</keyword>
<protein>
    <submittedName>
        <fullName evidence="1">Uncharacterized protein</fullName>
    </submittedName>
</protein>
<evidence type="ECO:0000313" key="1">
    <source>
        <dbReference type="EMBL" id="KAG5608085.1"/>
    </source>
</evidence>
<reference evidence="1 2" key="1">
    <citation type="submission" date="2020-09" db="EMBL/GenBank/DDBJ databases">
        <title>De no assembly of potato wild relative species, Solanum commersonii.</title>
        <authorList>
            <person name="Cho K."/>
        </authorList>
    </citation>
    <scope>NUCLEOTIDE SEQUENCE [LARGE SCALE GENOMIC DNA]</scope>
    <source>
        <strain evidence="1">LZ3.2</strain>
        <tissue evidence="1">Leaf</tissue>
    </source>
</reference>
<accession>A0A9J5Z772</accession>
<name>A0A9J5Z772_SOLCO</name>
<proteinExistence type="predicted"/>
<gene>
    <name evidence="1" type="ORF">H5410_019366</name>
</gene>
<comment type="caution">
    <text evidence="1">The sequence shown here is derived from an EMBL/GenBank/DDBJ whole genome shotgun (WGS) entry which is preliminary data.</text>
</comment>
<dbReference type="Proteomes" id="UP000824120">
    <property type="component" value="Chromosome 4"/>
</dbReference>
<sequence>MQTTHRNRAEGGGDLFTTGRRAAVLCSPAISETISLRSAYTASPDPTYEITFLSCIYVTACVYSSRFDPLMYYLKAFVHDSETFECNDSDLTR</sequence>
<dbReference type="EMBL" id="JACXVP010000004">
    <property type="protein sequence ID" value="KAG5608085.1"/>
    <property type="molecule type" value="Genomic_DNA"/>
</dbReference>